<evidence type="ECO:0000259" key="1">
    <source>
        <dbReference type="PROSITE" id="PS50003"/>
    </source>
</evidence>
<keyword evidence="3" id="KW-1185">Reference proteome</keyword>
<dbReference type="PROSITE" id="PS50003">
    <property type="entry name" value="PH_DOMAIN"/>
    <property type="match status" value="1"/>
</dbReference>
<reference evidence="2 3" key="1">
    <citation type="submission" date="2019-03" db="EMBL/GenBank/DDBJ databases">
        <title>Genomic Encyclopedia of Type Strains, Phase IV (KMG-IV): sequencing the most valuable type-strain genomes for metagenomic binning, comparative biology and taxonomic classification.</title>
        <authorList>
            <person name="Goeker M."/>
        </authorList>
    </citation>
    <scope>NUCLEOTIDE SEQUENCE [LARGE SCALE GENOMIC DNA]</scope>
    <source>
        <strain evidence="2 3">DSM 25287</strain>
    </source>
</reference>
<accession>A0A4R2KNL3</accession>
<protein>
    <recommendedName>
        <fullName evidence="1">PH domain-containing protein</fullName>
    </recommendedName>
</protein>
<organism evidence="2 3">
    <name type="scientific">Plasticicumulans lactativorans</name>
    <dbReference type="NCBI Taxonomy" id="1133106"/>
    <lineage>
        <taxon>Bacteria</taxon>
        <taxon>Pseudomonadati</taxon>
        <taxon>Pseudomonadota</taxon>
        <taxon>Gammaproteobacteria</taxon>
        <taxon>Candidatus Competibacteraceae</taxon>
        <taxon>Plasticicumulans</taxon>
    </lineage>
</organism>
<dbReference type="Proteomes" id="UP000295765">
    <property type="component" value="Unassembled WGS sequence"/>
</dbReference>
<gene>
    <name evidence="2" type="ORF">EV699_1411</name>
</gene>
<evidence type="ECO:0000313" key="3">
    <source>
        <dbReference type="Proteomes" id="UP000295765"/>
    </source>
</evidence>
<proteinExistence type="predicted"/>
<feature type="non-terminal residue" evidence="2">
    <location>
        <position position="35"/>
    </location>
</feature>
<feature type="domain" description="PH" evidence="1">
    <location>
        <begin position="1"/>
        <end position="24"/>
    </location>
</feature>
<dbReference type="AlphaFoldDB" id="A0A4R2KNL3"/>
<dbReference type="EMBL" id="SLWY01000041">
    <property type="protein sequence ID" value="TCO75761.1"/>
    <property type="molecule type" value="Genomic_DNA"/>
</dbReference>
<sequence length="35" mass="3820">MHSPNDIDPQETAEWLAALDAVVQTGGSERAHFLI</sequence>
<evidence type="ECO:0000313" key="2">
    <source>
        <dbReference type="EMBL" id="TCO75761.1"/>
    </source>
</evidence>
<comment type="caution">
    <text evidence="2">The sequence shown here is derived from an EMBL/GenBank/DDBJ whole genome shotgun (WGS) entry which is preliminary data.</text>
</comment>
<dbReference type="InterPro" id="IPR001849">
    <property type="entry name" value="PH_domain"/>
</dbReference>
<name>A0A4R2KNL3_9GAMM</name>